<dbReference type="OMA" id="DITTMHE"/>
<evidence type="ECO:0000313" key="6">
    <source>
        <dbReference type="Proteomes" id="UP000095281"/>
    </source>
</evidence>
<dbReference type="GO" id="GO:0050954">
    <property type="term" value="P:sensory perception of mechanical stimulus"/>
    <property type="evidence" value="ECO:0007669"/>
    <property type="project" value="TreeGrafter"/>
</dbReference>
<keyword evidence="6" id="KW-1185">Reference proteome</keyword>
<dbReference type="PANTHER" id="PTHR21676">
    <property type="entry name" value="PROTEIN STUM"/>
    <property type="match status" value="1"/>
</dbReference>
<comment type="subcellular location">
    <subcellularLocation>
        <location evidence="1">Membrane</location>
        <topology evidence="1">Multi-pass membrane protein</topology>
    </subcellularLocation>
</comment>
<feature type="transmembrane region" description="Helical" evidence="5">
    <location>
        <begin position="99"/>
        <end position="121"/>
    </location>
</feature>
<dbReference type="GO" id="GO:0016020">
    <property type="term" value="C:membrane"/>
    <property type="evidence" value="ECO:0007669"/>
    <property type="project" value="UniProtKB-SubCell"/>
</dbReference>
<dbReference type="PANTHER" id="PTHR21676:SF7">
    <property type="entry name" value="PROTEIN SPEC3"/>
    <property type="match status" value="1"/>
</dbReference>
<organism evidence="6 7">
    <name type="scientific">Meloidogyne hapla</name>
    <name type="common">Root-knot nematode worm</name>
    <dbReference type="NCBI Taxonomy" id="6305"/>
    <lineage>
        <taxon>Eukaryota</taxon>
        <taxon>Metazoa</taxon>
        <taxon>Ecdysozoa</taxon>
        <taxon>Nematoda</taxon>
        <taxon>Chromadorea</taxon>
        <taxon>Rhabditida</taxon>
        <taxon>Tylenchina</taxon>
        <taxon>Tylenchomorpha</taxon>
        <taxon>Tylenchoidea</taxon>
        <taxon>Meloidogynidae</taxon>
        <taxon>Meloidogyninae</taxon>
        <taxon>Meloidogyne</taxon>
    </lineage>
</organism>
<feature type="transmembrane region" description="Helical" evidence="5">
    <location>
        <begin position="133"/>
        <end position="150"/>
    </location>
</feature>
<dbReference type="AlphaFoldDB" id="A0A1I8B1D5"/>
<dbReference type="InterPro" id="IPR026673">
    <property type="entry name" value="SPEC3/Stum"/>
</dbReference>
<protein>
    <submittedName>
        <fullName evidence="7">Protein SPEC3</fullName>
    </submittedName>
</protein>
<dbReference type="WBParaSite" id="MhA1_Contig118.frz3.gene13">
    <property type="protein sequence ID" value="MhA1_Contig118.frz3.gene13"/>
    <property type="gene ID" value="MhA1_Contig118.frz3.gene13"/>
</dbReference>
<reference evidence="7" key="1">
    <citation type="submission" date="2016-11" db="UniProtKB">
        <authorList>
            <consortium name="WormBaseParasite"/>
        </authorList>
    </citation>
    <scope>IDENTIFICATION</scope>
</reference>
<accession>A0A1I8B1D5</accession>
<dbReference type="GO" id="GO:0019230">
    <property type="term" value="P:proprioception"/>
    <property type="evidence" value="ECO:0007669"/>
    <property type="project" value="TreeGrafter"/>
</dbReference>
<sequence length="273" mass="30071">MSLRTVTAGVSSVIGVEKIKGWKVVHKSLPRIIDYGRSEGILQATASMPGIVLAAHDAAHHKTSKDNKNGDKVNLPTNDLTLMHEAIPFLPLPVALTCLFLNIVLPGSGTIFSGFAALCMGQPRVNIKEGRKLVTLFVNFLVGISQFFTITFLFVGWFWSIAWGGLLTIHAMQYREALQQRRSEAVATGNFPYFLKKFPRKFSFPAAIEALTKDSILHRRDVKTLVKQHKDRGKEEKGKAAKANGTKIKSVNGTISKSTPIDIFSKNKIVPSN</sequence>
<evidence type="ECO:0000256" key="3">
    <source>
        <dbReference type="ARBA" id="ARBA00022989"/>
    </source>
</evidence>
<keyword evidence="3 5" id="KW-1133">Transmembrane helix</keyword>
<dbReference type="GO" id="GO:0042330">
    <property type="term" value="P:taxis"/>
    <property type="evidence" value="ECO:0007669"/>
    <property type="project" value="TreeGrafter"/>
</dbReference>
<dbReference type="GO" id="GO:0071683">
    <property type="term" value="C:sensory dendrite"/>
    <property type="evidence" value="ECO:0007669"/>
    <property type="project" value="TreeGrafter"/>
</dbReference>
<evidence type="ECO:0000313" key="7">
    <source>
        <dbReference type="WBParaSite" id="MhA1_Contig118.frz3.gene13"/>
    </source>
</evidence>
<name>A0A1I8B1D5_MELHA</name>
<dbReference type="Pfam" id="PF15795">
    <property type="entry name" value="Spec3"/>
    <property type="match status" value="1"/>
</dbReference>
<proteinExistence type="predicted"/>
<dbReference type="Proteomes" id="UP000095281">
    <property type="component" value="Unplaced"/>
</dbReference>
<evidence type="ECO:0000256" key="2">
    <source>
        <dbReference type="ARBA" id="ARBA00022692"/>
    </source>
</evidence>
<keyword evidence="4 5" id="KW-0472">Membrane</keyword>
<evidence type="ECO:0000256" key="5">
    <source>
        <dbReference type="SAM" id="Phobius"/>
    </source>
</evidence>
<evidence type="ECO:0000256" key="4">
    <source>
        <dbReference type="ARBA" id="ARBA00023136"/>
    </source>
</evidence>
<keyword evidence="2 5" id="KW-0812">Transmembrane</keyword>
<evidence type="ECO:0000256" key="1">
    <source>
        <dbReference type="ARBA" id="ARBA00004141"/>
    </source>
</evidence>